<keyword evidence="4" id="KW-0378">Hydrolase</keyword>
<feature type="domain" description="Endoribonuclease YicC-like C-terminal" evidence="7">
    <location>
        <begin position="172"/>
        <end position="289"/>
    </location>
</feature>
<keyword evidence="2" id="KW-0540">Nuclease</keyword>
<comment type="similarity">
    <text evidence="5">Belongs to the YicC/YloC family.</text>
</comment>
<evidence type="ECO:0000259" key="7">
    <source>
        <dbReference type="Pfam" id="PF08340"/>
    </source>
</evidence>
<dbReference type="InterPro" id="IPR013527">
    <property type="entry name" value="YicC-like_N"/>
</dbReference>
<evidence type="ECO:0000256" key="1">
    <source>
        <dbReference type="ARBA" id="ARBA00001968"/>
    </source>
</evidence>
<feature type="domain" description="Endoribonuclease YicC-like N-terminal" evidence="6">
    <location>
        <begin position="4"/>
        <end position="154"/>
    </location>
</feature>
<dbReference type="InterPro" id="IPR005229">
    <property type="entry name" value="YicC/YloC-like"/>
</dbReference>
<dbReference type="EMBL" id="UINC01002791">
    <property type="protein sequence ID" value="SVA00339.1"/>
    <property type="molecule type" value="Genomic_DNA"/>
</dbReference>
<gene>
    <name evidence="8" type="ORF">METZ01_LOCUS53193</name>
</gene>
<dbReference type="AlphaFoldDB" id="A0A381SA32"/>
<evidence type="ECO:0000259" key="6">
    <source>
        <dbReference type="Pfam" id="PF03755"/>
    </source>
</evidence>
<dbReference type="GO" id="GO:0016787">
    <property type="term" value="F:hydrolase activity"/>
    <property type="evidence" value="ECO:0007669"/>
    <property type="project" value="UniProtKB-KW"/>
</dbReference>
<evidence type="ECO:0000256" key="3">
    <source>
        <dbReference type="ARBA" id="ARBA00022759"/>
    </source>
</evidence>
<organism evidence="8">
    <name type="scientific">marine metagenome</name>
    <dbReference type="NCBI Taxonomy" id="408172"/>
    <lineage>
        <taxon>unclassified sequences</taxon>
        <taxon>metagenomes</taxon>
        <taxon>ecological metagenomes</taxon>
    </lineage>
</organism>
<proteinExistence type="inferred from homology"/>
<evidence type="ECO:0000256" key="4">
    <source>
        <dbReference type="ARBA" id="ARBA00022801"/>
    </source>
</evidence>
<evidence type="ECO:0000256" key="2">
    <source>
        <dbReference type="ARBA" id="ARBA00022722"/>
    </source>
</evidence>
<dbReference type="InterPro" id="IPR013551">
    <property type="entry name" value="YicC-like_C"/>
</dbReference>
<dbReference type="PANTHER" id="PTHR30636:SF3">
    <property type="entry name" value="UPF0701 PROTEIN YICC"/>
    <property type="match status" value="1"/>
</dbReference>
<dbReference type="GO" id="GO:0004521">
    <property type="term" value="F:RNA endonuclease activity"/>
    <property type="evidence" value="ECO:0007669"/>
    <property type="project" value="InterPro"/>
</dbReference>
<dbReference type="Pfam" id="PF03755">
    <property type="entry name" value="YicC-like_N"/>
    <property type="match status" value="1"/>
</dbReference>
<keyword evidence="3" id="KW-0255">Endonuclease</keyword>
<name>A0A381SA32_9ZZZZ</name>
<dbReference type="PANTHER" id="PTHR30636">
    <property type="entry name" value="UPF0701 PROTEIN YICC"/>
    <property type="match status" value="1"/>
</dbReference>
<sequence length="289" mass="33190">MAISMTGFGAADTQWETWSCQVEIRSVNQRFMDIRCRLPLGFQTLEQDFKKQIKMICSRGKIDCSVRLEKGVGEEKLQLNPERAQRYNELLTEFESLSGRNLSVAAKDLSSINIIEENKSGEPPEECEKVIRDCLSKALEGFQQMKEREGQAMQSDIKLRLSSCASIVNTIEKLSQDEPGLYRERLQERLLRLTDGTEINPERLEQEIALLADRLDISEEVVRFRTHLEHMDDILSQREVGKKAEFLMQELNREINTIASKSNHAGISQASVEIKSELEKIREQLQNIE</sequence>
<protein>
    <recommendedName>
        <fullName evidence="9">YicC family protein</fullName>
    </recommendedName>
</protein>
<evidence type="ECO:0000256" key="5">
    <source>
        <dbReference type="ARBA" id="ARBA00035648"/>
    </source>
</evidence>
<comment type="cofactor">
    <cofactor evidence="1">
        <name>a divalent metal cation</name>
        <dbReference type="ChEBI" id="CHEBI:60240"/>
    </cofactor>
</comment>
<evidence type="ECO:0008006" key="9">
    <source>
        <dbReference type="Google" id="ProtNLM"/>
    </source>
</evidence>
<evidence type="ECO:0000313" key="8">
    <source>
        <dbReference type="EMBL" id="SVA00339.1"/>
    </source>
</evidence>
<reference evidence="8" key="1">
    <citation type="submission" date="2018-05" db="EMBL/GenBank/DDBJ databases">
        <authorList>
            <person name="Lanie J.A."/>
            <person name="Ng W.-L."/>
            <person name="Kazmierczak K.M."/>
            <person name="Andrzejewski T.M."/>
            <person name="Davidsen T.M."/>
            <person name="Wayne K.J."/>
            <person name="Tettelin H."/>
            <person name="Glass J.I."/>
            <person name="Rusch D."/>
            <person name="Podicherti R."/>
            <person name="Tsui H.-C.T."/>
            <person name="Winkler M.E."/>
        </authorList>
    </citation>
    <scope>NUCLEOTIDE SEQUENCE</scope>
</reference>
<dbReference type="Pfam" id="PF08340">
    <property type="entry name" value="YicC-like_C"/>
    <property type="match status" value="1"/>
</dbReference>
<dbReference type="NCBIfam" id="TIGR00255">
    <property type="entry name" value="YicC/YloC family endoribonuclease"/>
    <property type="match status" value="1"/>
</dbReference>
<accession>A0A381SA32</accession>